<organism evidence="2 3">
    <name type="scientific">Cryobacterium lactosi</name>
    <dbReference type="NCBI Taxonomy" id="1259202"/>
    <lineage>
        <taxon>Bacteria</taxon>
        <taxon>Bacillati</taxon>
        <taxon>Actinomycetota</taxon>
        <taxon>Actinomycetes</taxon>
        <taxon>Micrococcales</taxon>
        <taxon>Microbacteriaceae</taxon>
        <taxon>Cryobacterium</taxon>
    </lineage>
</organism>
<dbReference type="RefSeq" id="WP_134641032.1">
    <property type="nucleotide sequence ID" value="NZ_SOHM01000027.1"/>
</dbReference>
<evidence type="ECO:0000313" key="2">
    <source>
        <dbReference type="EMBL" id="TFD88796.1"/>
    </source>
</evidence>
<feature type="transmembrane region" description="Helical" evidence="1">
    <location>
        <begin position="71"/>
        <end position="99"/>
    </location>
</feature>
<keyword evidence="1" id="KW-0812">Transmembrane</keyword>
<dbReference type="Proteomes" id="UP000298468">
    <property type="component" value="Unassembled WGS sequence"/>
</dbReference>
<accession>A0A4R9BQ34</accession>
<dbReference type="EMBL" id="SOHM01000027">
    <property type="protein sequence ID" value="TFD88796.1"/>
    <property type="molecule type" value="Genomic_DNA"/>
</dbReference>
<keyword evidence="1" id="KW-0472">Membrane</keyword>
<dbReference type="OrthoDB" id="4926814at2"/>
<feature type="transmembrane region" description="Helical" evidence="1">
    <location>
        <begin position="178"/>
        <end position="202"/>
    </location>
</feature>
<keyword evidence="1" id="KW-1133">Transmembrane helix</keyword>
<keyword evidence="3" id="KW-1185">Reference proteome</keyword>
<proteinExistence type="predicted"/>
<dbReference type="AlphaFoldDB" id="A0A4R9BQ34"/>
<comment type="caution">
    <text evidence="2">The sequence shown here is derived from an EMBL/GenBank/DDBJ whole genome shotgun (WGS) entry which is preliminary data.</text>
</comment>
<name>A0A4R9BQ34_9MICO</name>
<evidence type="ECO:0000256" key="1">
    <source>
        <dbReference type="SAM" id="Phobius"/>
    </source>
</evidence>
<protein>
    <submittedName>
        <fullName evidence="2">Uncharacterized protein</fullName>
    </submittedName>
</protein>
<feature type="transmembrane region" description="Helical" evidence="1">
    <location>
        <begin position="38"/>
        <end position="59"/>
    </location>
</feature>
<reference evidence="2 3" key="1">
    <citation type="submission" date="2019-03" db="EMBL/GenBank/DDBJ databases">
        <title>Genomics of glacier-inhabiting Cryobacterium strains.</title>
        <authorList>
            <person name="Liu Q."/>
            <person name="Xin Y.-H."/>
        </authorList>
    </citation>
    <scope>NUCLEOTIDE SEQUENCE [LARGE SCALE GENOMIC DNA]</scope>
    <source>
        <strain evidence="2 3">Sr59</strain>
    </source>
</reference>
<feature type="transmembrane region" description="Helical" evidence="1">
    <location>
        <begin position="119"/>
        <end position="143"/>
    </location>
</feature>
<gene>
    <name evidence="2" type="ORF">E3T61_11715</name>
</gene>
<evidence type="ECO:0000313" key="3">
    <source>
        <dbReference type="Proteomes" id="UP000298468"/>
    </source>
</evidence>
<sequence length="211" mass="22855">MTAWLVRHPLNAGWLWVGFWFAVILAQELVGAPTWSRWPAIVLAALPTLTATLFVLAATPRSHLQPVRESVLAHFVVRFLALIAAFIVWGVSLALGASIEAAIQEAGDHEERAVTGLGFTLLLALVPVVVAVLWLALVVRCAWFLRRLRGWRQVPTRTSGQRDVPAEFLQGRPGLRTLAIGLAHPGLLLVGGAGSSLLVFTLGRVDLTLLT</sequence>
<feature type="transmembrane region" description="Helical" evidence="1">
    <location>
        <begin position="12"/>
        <end position="32"/>
    </location>
</feature>